<sequence length="343" mass="39750">MDQTLYFILLLALCSVSECVQRQYHFINEKKTWTDAQTYCRENYTDLATIDNMNDMNEINNAIKLKQDKNTDQAWIGLQWTGREKWQWSSGEPALYLNWATGQPANTGLVFVNQMKNWRDAQSYCRHNHSDLVSVRNQNENQQVEQFISDRQLSRSDVWIGLFRDSWQWSDQSDSSFRFWHPTEPSHAGVSENCTGLKQDYYGEWHDLSCTRTESFVCYEDAELILIKKNLTWSEALRYCRQNGTDLVSVNSGEIQRRVMNVVKQASTAAVWLGLRHSCTVGIWFWVSGETVCYQNWAPGNGTSEEDCERAVRSGAVQSGGNKSWISRPEHDNLNFICSRNLE</sequence>
<feature type="domain" description="C-type lectin" evidence="3">
    <location>
        <begin position="219"/>
        <end position="339"/>
    </location>
</feature>
<evidence type="ECO:0000313" key="4">
    <source>
        <dbReference type="EMBL" id="KAL1272111.1"/>
    </source>
</evidence>
<dbReference type="PROSITE" id="PS00615">
    <property type="entry name" value="C_TYPE_LECTIN_1"/>
    <property type="match status" value="1"/>
</dbReference>
<dbReference type="SUPFAM" id="SSF56436">
    <property type="entry name" value="C-type lectin-like"/>
    <property type="match status" value="3"/>
</dbReference>
<dbReference type="Proteomes" id="UP001558613">
    <property type="component" value="Unassembled WGS sequence"/>
</dbReference>
<keyword evidence="1" id="KW-1015">Disulfide bond</keyword>
<dbReference type="InterPro" id="IPR018378">
    <property type="entry name" value="C-type_lectin_CS"/>
</dbReference>
<feature type="signal peptide" evidence="2">
    <location>
        <begin position="1"/>
        <end position="19"/>
    </location>
</feature>
<dbReference type="EMBL" id="JAYMGO010000007">
    <property type="protein sequence ID" value="KAL1272111.1"/>
    <property type="molecule type" value="Genomic_DNA"/>
</dbReference>
<dbReference type="PANTHER" id="PTHR45784:SF3">
    <property type="entry name" value="C-TYPE LECTIN DOMAIN FAMILY 4 MEMBER K-LIKE-RELATED"/>
    <property type="match status" value="1"/>
</dbReference>
<evidence type="ECO:0000256" key="1">
    <source>
        <dbReference type="ARBA" id="ARBA00023157"/>
    </source>
</evidence>
<dbReference type="SMART" id="SM00034">
    <property type="entry name" value="CLECT"/>
    <property type="match status" value="3"/>
</dbReference>
<evidence type="ECO:0000259" key="3">
    <source>
        <dbReference type="PROSITE" id="PS50041"/>
    </source>
</evidence>
<reference evidence="4 5" key="1">
    <citation type="submission" date="2023-09" db="EMBL/GenBank/DDBJ databases">
        <authorList>
            <person name="Wang M."/>
        </authorList>
    </citation>
    <scope>NUCLEOTIDE SEQUENCE [LARGE SCALE GENOMIC DNA]</scope>
    <source>
        <strain evidence="4">GT-2023</strain>
        <tissue evidence="4">Liver</tissue>
    </source>
</reference>
<keyword evidence="5" id="KW-1185">Reference proteome</keyword>
<proteinExistence type="predicted"/>
<dbReference type="CDD" id="cd00037">
    <property type="entry name" value="CLECT"/>
    <property type="match status" value="1"/>
</dbReference>
<dbReference type="Pfam" id="PF00059">
    <property type="entry name" value="Lectin_C"/>
    <property type="match status" value="3"/>
</dbReference>
<organism evidence="4 5">
    <name type="scientific">Cirrhinus molitorella</name>
    <name type="common">mud carp</name>
    <dbReference type="NCBI Taxonomy" id="172907"/>
    <lineage>
        <taxon>Eukaryota</taxon>
        <taxon>Metazoa</taxon>
        <taxon>Chordata</taxon>
        <taxon>Craniata</taxon>
        <taxon>Vertebrata</taxon>
        <taxon>Euteleostomi</taxon>
        <taxon>Actinopterygii</taxon>
        <taxon>Neopterygii</taxon>
        <taxon>Teleostei</taxon>
        <taxon>Ostariophysi</taxon>
        <taxon>Cypriniformes</taxon>
        <taxon>Cyprinidae</taxon>
        <taxon>Labeoninae</taxon>
        <taxon>Labeonini</taxon>
        <taxon>Cirrhinus</taxon>
    </lineage>
</organism>
<keyword evidence="2" id="KW-0732">Signal</keyword>
<dbReference type="PROSITE" id="PS50041">
    <property type="entry name" value="C_TYPE_LECTIN_2"/>
    <property type="match status" value="3"/>
</dbReference>
<dbReference type="Gene3D" id="3.10.100.10">
    <property type="entry name" value="Mannose-Binding Protein A, subunit A"/>
    <property type="match status" value="3"/>
</dbReference>
<comment type="caution">
    <text evidence="4">The sequence shown here is derived from an EMBL/GenBank/DDBJ whole genome shotgun (WGS) entry which is preliminary data.</text>
</comment>
<dbReference type="InterPro" id="IPR016187">
    <property type="entry name" value="CTDL_fold"/>
</dbReference>
<feature type="domain" description="C-type lectin" evidence="3">
    <location>
        <begin position="24"/>
        <end position="108"/>
    </location>
</feature>
<name>A0ABR3N5G2_9TELE</name>
<dbReference type="InterPro" id="IPR001304">
    <property type="entry name" value="C-type_lectin-like"/>
</dbReference>
<evidence type="ECO:0000256" key="2">
    <source>
        <dbReference type="SAM" id="SignalP"/>
    </source>
</evidence>
<feature type="domain" description="C-type lectin" evidence="3">
    <location>
        <begin position="111"/>
        <end position="219"/>
    </location>
</feature>
<gene>
    <name evidence="4" type="ORF">QQF64_031127</name>
</gene>
<feature type="chain" id="PRO_5046734738" description="C-type lectin domain-containing protein" evidence="2">
    <location>
        <begin position="20"/>
        <end position="343"/>
    </location>
</feature>
<evidence type="ECO:0000313" key="5">
    <source>
        <dbReference type="Proteomes" id="UP001558613"/>
    </source>
</evidence>
<protein>
    <recommendedName>
        <fullName evidence="3">C-type lectin domain-containing protein</fullName>
    </recommendedName>
</protein>
<accession>A0ABR3N5G2</accession>
<dbReference type="PANTHER" id="PTHR45784">
    <property type="entry name" value="C-TYPE LECTIN DOMAIN FAMILY 20 MEMBER A-RELATED"/>
    <property type="match status" value="1"/>
</dbReference>
<dbReference type="InterPro" id="IPR016186">
    <property type="entry name" value="C-type_lectin-like/link_sf"/>
</dbReference>